<keyword evidence="7" id="KW-1185">Reference proteome</keyword>
<comment type="caution">
    <text evidence="6">The sequence shown here is derived from an EMBL/GenBank/DDBJ whole genome shotgun (WGS) entry which is preliminary data.</text>
</comment>
<keyword evidence="3 5" id="KW-1133">Transmembrane helix</keyword>
<dbReference type="Gene3D" id="1.20.1740.10">
    <property type="entry name" value="Amino acid/polyamine transporter I"/>
    <property type="match status" value="1"/>
</dbReference>
<feature type="transmembrane region" description="Helical" evidence="5">
    <location>
        <begin position="402"/>
        <end position="421"/>
    </location>
</feature>
<comment type="subcellular location">
    <subcellularLocation>
        <location evidence="1">Membrane</location>
        <topology evidence="1">Multi-pass membrane protein</topology>
    </subcellularLocation>
</comment>
<keyword evidence="2 5" id="KW-0812">Transmembrane</keyword>
<dbReference type="RefSeq" id="WP_146431921.1">
    <property type="nucleotide sequence ID" value="NZ_SJPF01000003.1"/>
</dbReference>
<dbReference type="PANTHER" id="PTHR11785">
    <property type="entry name" value="AMINO ACID TRANSPORTER"/>
    <property type="match status" value="1"/>
</dbReference>
<evidence type="ECO:0000256" key="2">
    <source>
        <dbReference type="ARBA" id="ARBA00022692"/>
    </source>
</evidence>
<evidence type="ECO:0000313" key="7">
    <source>
        <dbReference type="Proteomes" id="UP000318878"/>
    </source>
</evidence>
<feature type="transmembrane region" description="Helical" evidence="5">
    <location>
        <begin position="345"/>
        <end position="367"/>
    </location>
</feature>
<evidence type="ECO:0000256" key="5">
    <source>
        <dbReference type="SAM" id="Phobius"/>
    </source>
</evidence>
<dbReference type="EMBL" id="SJPF01000003">
    <property type="protein sequence ID" value="TWT32692.1"/>
    <property type="molecule type" value="Genomic_DNA"/>
</dbReference>
<feature type="transmembrane region" description="Helical" evidence="5">
    <location>
        <begin position="374"/>
        <end position="396"/>
    </location>
</feature>
<feature type="transmembrane region" description="Helical" evidence="5">
    <location>
        <begin position="277"/>
        <end position="298"/>
    </location>
</feature>
<protein>
    <submittedName>
        <fullName evidence="6">Serine/threonine exchanger SteT</fullName>
    </submittedName>
</protein>
<accession>A0A5C5V4L9</accession>
<feature type="transmembrane region" description="Helical" evidence="5">
    <location>
        <begin position="84"/>
        <end position="107"/>
    </location>
</feature>
<feature type="transmembrane region" description="Helical" evidence="5">
    <location>
        <begin position="119"/>
        <end position="139"/>
    </location>
</feature>
<gene>
    <name evidence="6" type="primary">steT_2</name>
    <name evidence="6" type="ORF">Enr8_24970</name>
</gene>
<feature type="transmembrane region" description="Helical" evidence="5">
    <location>
        <begin position="319"/>
        <end position="339"/>
    </location>
</feature>
<dbReference type="PANTHER" id="PTHR11785:SF512">
    <property type="entry name" value="SOBREMESA, ISOFORM B"/>
    <property type="match status" value="1"/>
</dbReference>
<keyword evidence="4 5" id="KW-0472">Membrane</keyword>
<dbReference type="Pfam" id="PF13520">
    <property type="entry name" value="AA_permease_2"/>
    <property type="match status" value="1"/>
</dbReference>
<feature type="transmembrane region" description="Helical" evidence="5">
    <location>
        <begin position="227"/>
        <end position="249"/>
    </location>
</feature>
<evidence type="ECO:0000256" key="1">
    <source>
        <dbReference type="ARBA" id="ARBA00004141"/>
    </source>
</evidence>
<sequence length="435" mass="45261">MSDRRAFGLWTLTFLVVANMIGAGVFTTSGFTLASVGSPGWVVAAWVVGGFLALMGAISYGQLSRVMPESGGEYLFLSQALHPAAGFVGGWISLIAGFTGAIAYAAITLEKYVIHSVDLPLFDGSIAIVTVGVCGLLHGLGARLGAGLQNVVVLLKLALLGLFLFLAITSDIDWQGAPLPAEQRPEGWALALAFGNSLVWIALSYLGFNAAVYVASEAKEVSDVPKALLYGTVAVTLLYVLLNAVFVYAPAPTAIIGKPEVAAIAAEAIGGKPLSQLVSATIVVALFTSVMSMIMAAPRVYAKMADDGFLHHSFRAQESAPQTAIALQSVLAIGMILFYSRLESLLGYLGLTLSLCAALTVFCALLPSVRPGPLFRLSSIPPVLYLIGTLVSAVLMSINEPWALVPVAITFGVGGAAYWAIRSRSAPAADGPPSA</sequence>
<evidence type="ECO:0000313" key="6">
    <source>
        <dbReference type="EMBL" id="TWT32692.1"/>
    </source>
</evidence>
<dbReference type="InterPro" id="IPR050598">
    <property type="entry name" value="AminoAcid_Transporter"/>
</dbReference>
<evidence type="ECO:0000256" key="3">
    <source>
        <dbReference type="ARBA" id="ARBA00022989"/>
    </source>
</evidence>
<dbReference type="InterPro" id="IPR002293">
    <property type="entry name" value="AA/rel_permease1"/>
</dbReference>
<evidence type="ECO:0000256" key="4">
    <source>
        <dbReference type="ARBA" id="ARBA00023136"/>
    </source>
</evidence>
<dbReference type="Proteomes" id="UP000318878">
    <property type="component" value="Unassembled WGS sequence"/>
</dbReference>
<feature type="transmembrane region" description="Helical" evidence="5">
    <location>
        <begin position="151"/>
        <end position="168"/>
    </location>
</feature>
<proteinExistence type="predicted"/>
<reference evidence="6 7" key="1">
    <citation type="submission" date="2019-02" db="EMBL/GenBank/DDBJ databases">
        <title>Deep-cultivation of Planctomycetes and their phenomic and genomic characterization uncovers novel biology.</title>
        <authorList>
            <person name="Wiegand S."/>
            <person name="Jogler M."/>
            <person name="Boedeker C."/>
            <person name="Pinto D."/>
            <person name="Vollmers J."/>
            <person name="Rivas-Marin E."/>
            <person name="Kohn T."/>
            <person name="Peeters S.H."/>
            <person name="Heuer A."/>
            <person name="Rast P."/>
            <person name="Oberbeckmann S."/>
            <person name="Bunk B."/>
            <person name="Jeske O."/>
            <person name="Meyerdierks A."/>
            <person name="Storesund J.E."/>
            <person name="Kallscheuer N."/>
            <person name="Luecker S."/>
            <person name="Lage O.M."/>
            <person name="Pohl T."/>
            <person name="Merkel B.J."/>
            <person name="Hornburger P."/>
            <person name="Mueller R.-W."/>
            <person name="Bruemmer F."/>
            <person name="Labrenz M."/>
            <person name="Spormann A.M."/>
            <person name="Op Den Camp H."/>
            <person name="Overmann J."/>
            <person name="Amann R."/>
            <person name="Jetten M.S.M."/>
            <person name="Mascher T."/>
            <person name="Medema M.H."/>
            <person name="Devos D.P."/>
            <person name="Kaster A.-K."/>
            <person name="Ovreas L."/>
            <person name="Rohde M."/>
            <person name="Galperin M.Y."/>
            <person name="Jogler C."/>
        </authorList>
    </citation>
    <scope>NUCLEOTIDE SEQUENCE [LARGE SCALE GENOMIC DNA]</scope>
    <source>
        <strain evidence="6 7">Enr8</strain>
    </source>
</reference>
<feature type="transmembrane region" description="Helical" evidence="5">
    <location>
        <begin position="44"/>
        <end position="63"/>
    </location>
</feature>
<dbReference type="OrthoDB" id="9809628at2"/>
<dbReference type="AlphaFoldDB" id="A0A5C5V4L9"/>
<name>A0A5C5V4L9_9BACT</name>
<dbReference type="GO" id="GO:0016020">
    <property type="term" value="C:membrane"/>
    <property type="evidence" value="ECO:0007669"/>
    <property type="project" value="UniProtKB-SubCell"/>
</dbReference>
<organism evidence="6 7">
    <name type="scientific">Blastopirellula retiformator</name>
    <dbReference type="NCBI Taxonomy" id="2527970"/>
    <lineage>
        <taxon>Bacteria</taxon>
        <taxon>Pseudomonadati</taxon>
        <taxon>Planctomycetota</taxon>
        <taxon>Planctomycetia</taxon>
        <taxon>Pirellulales</taxon>
        <taxon>Pirellulaceae</taxon>
        <taxon>Blastopirellula</taxon>
    </lineage>
</organism>
<dbReference type="PIRSF" id="PIRSF006060">
    <property type="entry name" value="AA_transporter"/>
    <property type="match status" value="1"/>
</dbReference>
<feature type="transmembrane region" description="Helical" evidence="5">
    <location>
        <begin position="188"/>
        <end position="215"/>
    </location>
</feature>
<dbReference type="GO" id="GO:0015179">
    <property type="term" value="F:L-amino acid transmembrane transporter activity"/>
    <property type="evidence" value="ECO:0007669"/>
    <property type="project" value="TreeGrafter"/>
</dbReference>